<evidence type="ECO:0000256" key="5">
    <source>
        <dbReference type="ARBA" id="ARBA00022989"/>
    </source>
</evidence>
<evidence type="ECO:0000313" key="8">
    <source>
        <dbReference type="EMBL" id="KFC78235.1"/>
    </source>
</evidence>
<dbReference type="PANTHER" id="PTHR30086:SF19">
    <property type="entry name" value="THREONINE EFFLUX PROTEIN"/>
    <property type="match status" value="1"/>
</dbReference>
<dbReference type="PIRSF" id="PIRSF006324">
    <property type="entry name" value="LeuE"/>
    <property type="match status" value="1"/>
</dbReference>
<dbReference type="Pfam" id="PF01810">
    <property type="entry name" value="LysE"/>
    <property type="match status" value="1"/>
</dbReference>
<dbReference type="PANTHER" id="PTHR30086">
    <property type="entry name" value="ARGININE EXPORTER PROTEIN ARGO"/>
    <property type="match status" value="1"/>
</dbReference>
<evidence type="ECO:0000256" key="4">
    <source>
        <dbReference type="ARBA" id="ARBA00022692"/>
    </source>
</evidence>
<dbReference type="RefSeq" id="WP_034794816.1">
    <property type="nucleotide sequence ID" value="NZ_JMPJ01000069.1"/>
</dbReference>
<comment type="subcellular location">
    <subcellularLocation>
        <location evidence="1">Cell membrane</location>
        <topology evidence="1">Multi-pass membrane protein</topology>
    </subcellularLocation>
</comment>
<comment type="similarity">
    <text evidence="2">Belongs to the Rht family.</text>
</comment>
<evidence type="ECO:0000256" key="3">
    <source>
        <dbReference type="ARBA" id="ARBA00022475"/>
    </source>
</evidence>
<proteinExistence type="inferred from homology"/>
<feature type="transmembrane region" description="Helical" evidence="7">
    <location>
        <begin position="38"/>
        <end position="63"/>
    </location>
</feature>
<keyword evidence="6 7" id="KW-0472">Membrane</keyword>
<keyword evidence="4 7" id="KW-0812">Transmembrane</keyword>
<dbReference type="Proteomes" id="UP000028640">
    <property type="component" value="Unassembled WGS sequence"/>
</dbReference>
<dbReference type="AlphaFoldDB" id="A0A085G3E0"/>
<sequence length="209" mass="22971">MLILFLTVAMVHLIALMSPGPDFFFVSQTAASRSRKEAMMGVVGISLGIVVWAGVALMGLHLILQKMAWLHDVITIGGGIYLCWMGWQLLKSARAKKQAGVEAEAEKPVQLPARGRTFMRGFLTNLSNPKAVIYFGSVFSLFVGDDVGSGERWGLFILIIAETFAWFSVVAMVFAMPVMRRGYQRLAKWIDGVAGVLFTGFGIHLIISR</sequence>
<accession>A0A085G3E0</accession>
<feature type="transmembrane region" description="Helical" evidence="7">
    <location>
        <begin position="6"/>
        <end position="26"/>
    </location>
</feature>
<dbReference type="InterPro" id="IPR001123">
    <property type="entry name" value="LeuE-type"/>
</dbReference>
<evidence type="ECO:0000256" key="1">
    <source>
        <dbReference type="ARBA" id="ARBA00004651"/>
    </source>
</evidence>
<gene>
    <name evidence="8" type="ORF">GEAM_3844</name>
</gene>
<reference evidence="8 9" key="1">
    <citation type="submission" date="2014-05" db="EMBL/GenBank/DDBJ databases">
        <title>ATOL: Assembling a taxonomically balanced genome-scale reconstruction of the evolutionary history of the Enterobacteriaceae.</title>
        <authorList>
            <person name="Plunkett G.III."/>
            <person name="Neeno-Eckwall E.C."/>
            <person name="Glasner J.D."/>
            <person name="Perna N.T."/>
        </authorList>
    </citation>
    <scope>NUCLEOTIDE SEQUENCE [LARGE SCALE GENOMIC DNA]</scope>
    <source>
        <strain evidence="8 9">ATCC 33852</strain>
    </source>
</reference>
<dbReference type="OrthoDB" id="581870at2"/>
<feature type="transmembrane region" description="Helical" evidence="7">
    <location>
        <begin position="122"/>
        <end position="143"/>
    </location>
</feature>
<organism evidence="8 9">
    <name type="scientific">Ewingella americana (strain ATCC 33852 / DSM 4580 / CCUG 14506 / JCM 5911 / LMG 7869 / NCTC 12157 / CDC 1468-78)</name>
    <dbReference type="NCBI Taxonomy" id="910964"/>
    <lineage>
        <taxon>Bacteria</taxon>
        <taxon>Pseudomonadati</taxon>
        <taxon>Pseudomonadota</taxon>
        <taxon>Gammaproteobacteria</taxon>
        <taxon>Enterobacterales</taxon>
        <taxon>Yersiniaceae</taxon>
        <taxon>Ewingella</taxon>
    </lineage>
</organism>
<keyword evidence="3" id="KW-1003">Cell membrane</keyword>
<dbReference type="eggNOG" id="COG1280">
    <property type="taxonomic scope" value="Bacteria"/>
</dbReference>
<dbReference type="GeneID" id="78383066"/>
<dbReference type="STRING" id="910964.GEAM_3844"/>
<feature type="transmembrane region" description="Helical" evidence="7">
    <location>
        <begin position="155"/>
        <end position="177"/>
    </location>
</feature>
<keyword evidence="9" id="KW-1185">Reference proteome</keyword>
<dbReference type="NCBIfam" id="TIGR00949">
    <property type="entry name" value="2A76"/>
    <property type="match status" value="1"/>
</dbReference>
<comment type="caution">
    <text evidence="8">The sequence shown here is derived from an EMBL/GenBank/DDBJ whole genome shotgun (WGS) entry which is preliminary data.</text>
</comment>
<dbReference type="GO" id="GO:0005886">
    <property type="term" value="C:plasma membrane"/>
    <property type="evidence" value="ECO:0007669"/>
    <property type="project" value="UniProtKB-SubCell"/>
</dbReference>
<evidence type="ECO:0000256" key="7">
    <source>
        <dbReference type="SAM" id="Phobius"/>
    </source>
</evidence>
<feature type="transmembrane region" description="Helical" evidence="7">
    <location>
        <begin position="69"/>
        <end position="87"/>
    </location>
</feature>
<feature type="transmembrane region" description="Helical" evidence="7">
    <location>
        <begin position="189"/>
        <end position="207"/>
    </location>
</feature>
<evidence type="ECO:0000256" key="2">
    <source>
        <dbReference type="ARBA" id="ARBA00007928"/>
    </source>
</evidence>
<evidence type="ECO:0000313" key="9">
    <source>
        <dbReference type="Proteomes" id="UP000028640"/>
    </source>
</evidence>
<keyword evidence="5 7" id="KW-1133">Transmembrane helix</keyword>
<dbReference type="InterPro" id="IPR004778">
    <property type="entry name" value="Homoserine/Threonine_efflux"/>
</dbReference>
<dbReference type="GO" id="GO:0015171">
    <property type="term" value="F:amino acid transmembrane transporter activity"/>
    <property type="evidence" value="ECO:0007669"/>
    <property type="project" value="TreeGrafter"/>
</dbReference>
<evidence type="ECO:0000256" key="6">
    <source>
        <dbReference type="ARBA" id="ARBA00023136"/>
    </source>
</evidence>
<name>A0A085G3E0_EWIA3</name>
<dbReference type="EMBL" id="JMPJ01000069">
    <property type="protein sequence ID" value="KFC78235.1"/>
    <property type="molecule type" value="Genomic_DNA"/>
</dbReference>
<protein>
    <submittedName>
        <fullName evidence="8">L-lysine permease</fullName>
    </submittedName>
</protein>
<dbReference type="NCBIfam" id="NF007591">
    <property type="entry name" value="PRK10229.1"/>
    <property type="match status" value="1"/>
</dbReference>